<accession>A0A371BY05</accession>
<comment type="similarity">
    <text evidence="1">Belongs to the AFG1 ATPase family.</text>
</comment>
<dbReference type="SUPFAM" id="SSF52540">
    <property type="entry name" value="P-loop containing nucleoside triphosphate hydrolases"/>
    <property type="match status" value="1"/>
</dbReference>
<dbReference type="InterPro" id="IPR027417">
    <property type="entry name" value="P-loop_NTPase"/>
</dbReference>
<dbReference type="InterPro" id="IPR005654">
    <property type="entry name" value="ATPase_AFG1-like"/>
</dbReference>
<dbReference type="VEuPathDB" id="FungiDB:YALI0_D00649g"/>
<dbReference type="VEuPathDB" id="FungiDB:YALI1_D00703g"/>
<reference evidence="4 5" key="1">
    <citation type="submission" date="2018-07" db="EMBL/GenBank/DDBJ databases">
        <title>Draft Genome Assemblies for Five Robust Yarrowia lipolytica Strains Exhibiting High Lipid Production and Pentose Sugar Utilization and Sugar Alcohol Secretion from Undetoxified Lignocellulosic Biomass Hydrolysates.</title>
        <authorList>
            <consortium name="DOE Joint Genome Institute"/>
            <person name="Walker C."/>
            <person name="Ryu S."/>
            <person name="Na H."/>
            <person name="Zane M."/>
            <person name="LaButti K."/>
            <person name="Lipzen A."/>
            <person name="Haridas S."/>
            <person name="Barry K."/>
            <person name="Grigoriev I.V."/>
            <person name="Quarterman J."/>
            <person name="Slininger P."/>
            <person name="Dien B."/>
            <person name="Trinh C.T."/>
        </authorList>
    </citation>
    <scope>NUCLEOTIDE SEQUENCE [LARGE SCALE GENOMIC DNA]</scope>
    <source>
        <strain evidence="4 5">YB392</strain>
    </source>
</reference>
<sequence>MLQQRIWNNIRVATSTYQSTARAFSISHRALSNQQRNPLEEYDYRVKKGVLNDDPYQRKIIDSLMEIHKSIENYHPKPAEEPSWLGRLFGKKETTDGNPKGIYLYGDVGCGKTMLMDLFYDTIPNHLTKDRAHFHNFMQDVHHRYHELYEERGSDFDASPILAKEISKRGNVLCFDEFQVTDVADAMILRRIIELLDKDGVVLFLTSNRAPDELYKNGVQRESFIPCIELLKERTRVTFMESPTDYRKVKKPMENVYFFPETEPPFVKTLEDKDIAPAAKEHADKWFEYFSQDGPISHDAYVEIWGRKRHIPKSSNRTAQFKFHELCGEPLSAADYIGLCNNYDAFVITDIPCMTIQEKDLARRWITFLDAAYEAKSKLAVTAQRPFEHLFADNSDVTHDKSDKESFQKIADEMGIDPTVLASAGMFTGEEERFAYARALSRIHQMSTTDWVEQRVGK</sequence>
<dbReference type="Pfam" id="PF03969">
    <property type="entry name" value="AFG1_ATPase"/>
    <property type="match status" value="1"/>
</dbReference>
<keyword evidence="3" id="KW-0067">ATP-binding</keyword>
<evidence type="ECO:0000313" key="4">
    <source>
        <dbReference type="EMBL" id="RDW22966.1"/>
    </source>
</evidence>
<dbReference type="NCBIfam" id="NF040713">
    <property type="entry name" value="ZapE"/>
    <property type="match status" value="1"/>
</dbReference>
<organism evidence="4 5">
    <name type="scientific">Yarrowia lipolytica</name>
    <name type="common">Candida lipolytica</name>
    <dbReference type="NCBI Taxonomy" id="4952"/>
    <lineage>
        <taxon>Eukaryota</taxon>
        <taxon>Fungi</taxon>
        <taxon>Dikarya</taxon>
        <taxon>Ascomycota</taxon>
        <taxon>Saccharomycotina</taxon>
        <taxon>Dipodascomycetes</taxon>
        <taxon>Dipodascales</taxon>
        <taxon>Dipodascales incertae sedis</taxon>
        <taxon>Yarrowia</taxon>
    </lineage>
</organism>
<dbReference type="GO" id="GO:0016887">
    <property type="term" value="F:ATP hydrolysis activity"/>
    <property type="evidence" value="ECO:0007669"/>
    <property type="project" value="InterPro"/>
</dbReference>
<protein>
    <submittedName>
        <fullName evidence="4">AFG1-like ATPase-domain-containing protein</fullName>
    </submittedName>
</protein>
<name>A0A371BY05_YARLL</name>
<proteinExistence type="inferred from homology"/>
<gene>
    <name evidence="4" type="ORF">B0I71DRAFT_136746</name>
</gene>
<keyword evidence="2" id="KW-0547">Nucleotide-binding</keyword>
<dbReference type="PANTHER" id="PTHR12169:SF6">
    <property type="entry name" value="AFG1-LIKE ATPASE"/>
    <property type="match status" value="1"/>
</dbReference>
<dbReference type="EMBL" id="KZ859130">
    <property type="protein sequence ID" value="RDW22966.1"/>
    <property type="molecule type" value="Genomic_DNA"/>
</dbReference>
<dbReference type="Gene3D" id="3.40.50.300">
    <property type="entry name" value="P-loop containing nucleotide triphosphate hydrolases"/>
    <property type="match status" value="1"/>
</dbReference>
<dbReference type="PANTHER" id="PTHR12169">
    <property type="entry name" value="ATPASE N2B"/>
    <property type="match status" value="1"/>
</dbReference>
<dbReference type="GO" id="GO:0006515">
    <property type="term" value="P:protein quality control for misfolded or incompletely synthesized proteins"/>
    <property type="evidence" value="ECO:0007669"/>
    <property type="project" value="TreeGrafter"/>
</dbReference>
<dbReference type="GO" id="GO:0005739">
    <property type="term" value="C:mitochondrion"/>
    <property type="evidence" value="ECO:0007669"/>
    <property type="project" value="TreeGrafter"/>
</dbReference>
<dbReference type="GO" id="GO:0005524">
    <property type="term" value="F:ATP binding"/>
    <property type="evidence" value="ECO:0007669"/>
    <property type="project" value="UniProtKB-KW"/>
</dbReference>
<evidence type="ECO:0000313" key="5">
    <source>
        <dbReference type="Proteomes" id="UP000256601"/>
    </source>
</evidence>
<dbReference type="AlphaFoldDB" id="A0A371BY05"/>
<evidence type="ECO:0000256" key="2">
    <source>
        <dbReference type="ARBA" id="ARBA00022741"/>
    </source>
</evidence>
<dbReference type="FunFam" id="3.40.50.300:FF:003041">
    <property type="entry name" value="Predicted protein"/>
    <property type="match status" value="1"/>
</dbReference>
<dbReference type="Proteomes" id="UP000256601">
    <property type="component" value="Unassembled WGS sequence"/>
</dbReference>
<evidence type="ECO:0000256" key="3">
    <source>
        <dbReference type="ARBA" id="ARBA00022840"/>
    </source>
</evidence>
<evidence type="ECO:0000256" key="1">
    <source>
        <dbReference type="ARBA" id="ARBA00010322"/>
    </source>
</evidence>